<dbReference type="GO" id="GO:0035091">
    <property type="term" value="F:phosphatidylinositol binding"/>
    <property type="evidence" value="ECO:0007669"/>
    <property type="project" value="InterPro"/>
</dbReference>
<evidence type="ECO:0000259" key="2">
    <source>
        <dbReference type="PROSITE" id="PS50195"/>
    </source>
</evidence>
<dbReference type="PROSITE" id="PS50195">
    <property type="entry name" value="PX"/>
    <property type="match status" value="1"/>
</dbReference>
<protein>
    <recommendedName>
        <fullName evidence="2">PX domain-containing protein</fullName>
    </recommendedName>
</protein>
<dbReference type="Gene3D" id="3.30.1520.10">
    <property type="entry name" value="Phox-like domain"/>
    <property type="match status" value="1"/>
</dbReference>
<evidence type="ECO:0000313" key="3">
    <source>
        <dbReference type="EMBL" id="KAF0025190.1"/>
    </source>
</evidence>
<dbReference type="InterPro" id="IPR001683">
    <property type="entry name" value="PX_dom"/>
</dbReference>
<organism evidence="3 4">
    <name type="scientific">Scophthalmus maximus</name>
    <name type="common">Turbot</name>
    <name type="synonym">Psetta maxima</name>
    <dbReference type="NCBI Taxonomy" id="52904"/>
    <lineage>
        <taxon>Eukaryota</taxon>
        <taxon>Metazoa</taxon>
        <taxon>Chordata</taxon>
        <taxon>Craniata</taxon>
        <taxon>Vertebrata</taxon>
        <taxon>Euteleostomi</taxon>
        <taxon>Actinopterygii</taxon>
        <taxon>Neopterygii</taxon>
        <taxon>Teleostei</taxon>
        <taxon>Neoteleostei</taxon>
        <taxon>Acanthomorphata</taxon>
        <taxon>Carangaria</taxon>
        <taxon>Pleuronectiformes</taxon>
        <taxon>Pleuronectoidei</taxon>
        <taxon>Scophthalmidae</taxon>
        <taxon>Scophthalmus</taxon>
    </lineage>
</organism>
<dbReference type="Proteomes" id="UP000438429">
    <property type="component" value="Unassembled WGS sequence"/>
</dbReference>
<sequence length="323" mass="36848">MDVFEMRLYFALHPPLRSLPPVIYSLPFLIHSNCQDLSVTHSFTGKRGLFNLQTKFYLNLHPLASLDAVYNSVGCREQQSSKINTLTSVKVYIRILDNEWNVYRRYTEFRELHSHLRTQFPQVEAFNFPPKKAIGNKSVFASGSPGALVSSEEPSSSGEVESSAAVIEQKLKYTDDLLKQKYGHANHTVMYESNYDENNRYCCGIQKLRLPIHPRNAEFVLMSAKTTDDLALLLFLVTVKGTFEDAFFTREQQGKKERIKRQSVESFFSVTRELRGIGLRVQDTPQANDGGAKTPRSKNSSRFPRLGRSRNQETRPEPQSGDL</sequence>
<dbReference type="PANTHER" id="PTHR47194:SF3">
    <property type="entry name" value="SORTING NEXIN 29"/>
    <property type="match status" value="1"/>
</dbReference>
<dbReference type="AlphaFoldDB" id="A0A6A4S0N4"/>
<gene>
    <name evidence="3" type="ORF">F2P81_022071</name>
</gene>
<evidence type="ECO:0000313" key="4">
    <source>
        <dbReference type="Proteomes" id="UP000438429"/>
    </source>
</evidence>
<feature type="region of interest" description="Disordered" evidence="1">
    <location>
        <begin position="279"/>
        <end position="323"/>
    </location>
</feature>
<dbReference type="PANTHER" id="PTHR47194">
    <property type="entry name" value="SORTING NEXIN-29-RELATED"/>
    <property type="match status" value="1"/>
</dbReference>
<dbReference type="InterPro" id="IPR036871">
    <property type="entry name" value="PX_dom_sf"/>
</dbReference>
<feature type="domain" description="PX" evidence="2">
    <location>
        <begin position="67"/>
        <end position="227"/>
    </location>
</feature>
<name>A0A6A4S0N4_SCOMX</name>
<proteinExistence type="predicted"/>
<dbReference type="SUPFAM" id="SSF64268">
    <property type="entry name" value="PX domain"/>
    <property type="match status" value="1"/>
</dbReference>
<dbReference type="Pfam" id="PF00787">
    <property type="entry name" value="PX"/>
    <property type="match status" value="1"/>
</dbReference>
<accession>A0A6A4S0N4</accession>
<comment type="caution">
    <text evidence="3">The sequence shown here is derived from an EMBL/GenBank/DDBJ whole genome shotgun (WGS) entry which is preliminary data.</text>
</comment>
<dbReference type="EMBL" id="VEVO01000020">
    <property type="protein sequence ID" value="KAF0025190.1"/>
    <property type="molecule type" value="Genomic_DNA"/>
</dbReference>
<reference evidence="3 4" key="1">
    <citation type="submission" date="2019-06" db="EMBL/GenBank/DDBJ databases">
        <title>Draft genomes of female and male turbot (Scophthalmus maximus).</title>
        <authorList>
            <person name="Xu H."/>
            <person name="Xu X.-W."/>
            <person name="Shao C."/>
            <person name="Chen S."/>
        </authorList>
    </citation>
    <scope>NUCLEOTIDE SEQUENCE [LARGE SCALE GENOMIC DNA]</scope>
    <source>
        <strain evidence="3">Ysfricsl-2016a</strain>
        <tissue evidence="3">Blood</tissue>
    </source>
</reference>
<evidence type="ECO:0000256" key="1">
    <source>
        <dbReference type="SAM" id="MobiDB-lite"/>
    </source>
</evidence>